<proteinExistence type="predicted"/>
<feature type="region of interest" description="Disordered" evidence="1">
    <location>
        <begin position="224"/>
        <end position="329"/>
    </location>
</feature>
<feature type="compositionally biased region" description="Low complexity" evidence="1">
    <location>
        <begin position="592"/>
        <end position="616"/>
    </location>
</feature>
<feature type="region of interest" description="Disordered" evidence="1">
    <location>
        <begin position="366"/>
        <end position="433"/>
    </location>
</feature>
<feature type="region of interest" description="Disordered" evidence="1">
    <location>
        <begin position="679"/>
        <end position="718"/>
    </location>
</feature>
<feature type="compositionally biased region" description="Acidic residues" evidence="1">
    <location>
        <begin position="309"/>
        <end position="324"/>
    </location>
</feature>
<gene>
    <name evidence="3" type="primary">LOC116222288</name>
</gene>
<feature type="compositionally biased region" description="Low complexity" evidence="1">
    <location>
        <begin position="111"/>
        <end position="130"/>
    </location>
</feature>
<feature type="compositionally biased region" description="Basic and acidic residues" evidence="1">
    <location>
        <begin position="23"/>
        <end position="34"/>
    </location>
</feature>
<dbReference type="OrthoDB" id="9884296at2759"/>
<dbReference type="GeneID" id="116222288"/>
<dbReference type="AlphaFoldDB" id="A0A6P8G892"/>
<feature type="compositionally biased region" description="Basic and acidic residues" evidence="1">
    <location>
        <begin position="87"/>
        <end position="97"/>
    </location>
</feature>
<feature type="compositionally biased region" description="Pro residues" evidence="1">
    <location>
        <begin position="688"/>
        <end position="717"/>
    </location>
</feature>
<dbReference type="RefSeq" id="XP_031431455.1">
    <property type="nucleotide sequence ID" value="XM_031575595.2"/>
</dbReference>
<feature type="region of interest" description="Disordered" evidence="1">
    <location>
        <begin position="755"/>
        <end position="788"/>
    </location>
</feature>
<dbReference type="PANTHER" id="PTHR48125">
    <property type="entry name" value="LP07818P1"/>
    <property type="match status" value="1"/>
</dbReference>
<dbReference type="Proteomes" id="UP000515152">
    <property type="component" value="Chromosome 11"/>
</dbReference>
<dbReference type="PANTHER" id="PTHR48125:SF10">
    <property type="entry name" value="OS12G0136300 PROTEIN"/>
    <property type="match status" value="1"/>
</dbReference>
<reference evidence="3" key="1">
    <citation type="submission" date="2025-08" db="UniProtKB">
        <authorList>
            <consortium name="RefSeq"/>
        </authorList>
    </citation>
    <scope>IDENTIFICATION</scope>
</reference>
<feature type="region of interest" description="Disordered" evidence="1">
    <location>
        <begin position="23"/>
        <end position="49"/>
    </location>
</feature>
<accession>A0A6P8G892</accession>
<feature type="compositionally biased region" description="Basic and acidic residues" evidence="1">
    <location>
        <begin position="270"/>
        <end position="287"/>
    </location>
</feature>
<feature type="compositionally biased region" description="Basic and acidic residues" evidence="1">
    <location>
        <begin position="758"/>
        <end position="780"/>
    </location>
</feature>
<feature type="compositionally biased region" description="Polar residues" evidence="1">
    <location>
        <begin position="152"/>
        <end position="163"/>
    </location>
</feature>
<evidence type="ECO:0000313" key="3">
    <source>
        <dbReference type="RefSeq" id="XP_031431455.1"/>
    </source>
</evidence>
<feature type="compositionally biased region" description="Pro residues" evidence="1">
    <location>
        <begin position="565"/>
        <end position="574"/>
    </location>
</feature>
<keyword evidence="2" id="KW-1185">Reference proteome</keyword>
<sequence length="916" mass="99559">MKVNCIDVAENPHLRIGWRLEERESSERGKRRCAEGVWRGGGGEEDDGVIRRGSLETSRRLSGLHLASTVQRSGGNTYFGIGKLRSRRLETNRKADPKSQGPGTRKEDKNMNSTPNTTTSSTRRVTRGPPESSRLRLVAQAGRKPAVKPTVARQQKNTTQSGAANPKPKNRRAVSNLPPVVADPNCNEPSLPCLCCDGRSPQDSNSLFNHNHNNNNTITMRQQLQLQQPSKPHKEDEAWQRKPEVEAKAETKPDCTVEEKAASGPVAQVEEQKEEILLAEDKEKLGEEDSDIEVAVGPGVDPNGNDQVAVEEEEDDDDDDDDDTLVPSCCDCPASMLEFSLSCSTSSSSTSISSCSDLELDCPDTYSLSSQDQDIPERYPPSHSPTAQPHILPLNPNTPMDHPLSPCSPDEGYPSAPSSPSSDFAGSKGQTGQCGTKSGLLHFLDSMDELGKMDRFYHVVQVVCWDLDDEMGLRDRLDHLYRLEKVNRQVKLFHLAKLQDAGLELDEEDFSDMLDEMGNIDIPWKLYQSDSSCDSQEFSDAGVDVTGPSDLDEPVVPDSLTSSPLEPPPRPPKPPVRHVSTQPETHTYINISRSSPAASSTTSPRATAVSSLSPSSHKIKKPIPDPPPLPPPPSQAIPYFTLYSASPCAPTPTPPIPPPRTRHLARREALRCAQLLAESTPLSLPAPTSKPPPLPPPPTLPSPPKIPPPPSLPPPPSFHALDVEIHKLLALAGLTQAELLKLSPELGVCVGGALDSSQGEKEEVAAPEPEPVKISHRRDSTNISGDRASKYDTKGMEVAWTDGWGEAGKFGEHRGADVSQGEHTYGDRIREAKRDTLGTTSFTDMARRRKQNGGSVNSGCSCGYSANASLSTESYYTTDLCNTNSTKVTFENFDYSSEMPDTPPPPPLALCPHVLL</sequence>
<feature type="compositionally biased region" description="Polar residues" evidence="1">
    <location>
        <begin position="579"/>
        <end position="591"/>
    </location>
</feature>
<feature type="region of interest" description="Disordered" evidence="1">
    <location>
        <begin position="72"/>
        <end position="180"/>
    </location>
</feature>
<dbReference type="KEGG" id="char:116222288"/>
<evidence type="ECO:0000313" key="2">
    <source>
        <dbReference type="Proteomes" id="UP000515152"/>
    </source>
</evidence>
<feature type="compositionally biased region" description="Pro residues" evidence="1">
    <location>
        <begin position="624"/>
        <end position="635"/>
    </location>
</feature>
<organism evidence="2 3">
    <name type="scientific">Clupea harengus</name>
    <name type="common">Atlantic herring</name>
    <dbReference type="NCBI Taxonomy" id="7950"/>
    <lineage>
        <taxon>Eukaryota</taxon>
        <taxon>Metazoa</taxon>
        <taxon>Chordata</taxon>
        <taxon>Craniata</taxon>
        <taxon>Vertebrata</taxon>
        <taxon>Euteleostomi</taxon>
        <taxon>Actinopterygii</taxon>
        <taxon>Neopterygii</taxon>
        <taxon>Teleostei</taxon>
        <taxon>Clupei</taxon>
        <taxon>Clupeiformes</taxon>
        <taxon>Clupeoidei</taxon>
        <taxon>Clupeidae</taxon>
        <taxon>Clupea</taxon>
    </lineage>
</organism>
<evidence type="ECO:0000256" key="1">
    <source>
        <dbReference type="SAM" id="MobiDB-lite"/>
    </source>
</evidence>
<feature type="region of interest" description="Disordered" evidence="1">
    <location>
        <begin position="533"/>
        <end position="637"/>
    </location>
</feature>
<protein>
    <submittedName>
        <fullName evidence="3">Uncharacterized protein LOC116222288 isoform X1</fullName>
    </submittedName>
</protein>
<feature type="compositionally biased region" description="Basic and acidic residues" evidence="1">
    <location>
        <begin position="232"/>
        <end position="261"/>
    </location>
</feature>
<name>A0A6P8G892_CLUHA</name>